<keyword evidence="3" id="KW-1185">Reference proteome</keyword>
<dbReference type="EMBL" id="BGZK01000774">
    <property type="protein sequence ID" value="GBP59936.1"/>
    <property type="molecule type" value="Genomic_DNA"/>
</dbReference>
<name>A0A4C1X811_EUMVA</name>
<evidence type="ECO:0000313" key="2">
    <source>
        <dbReference type="EMBL" id="GBP59936.1"/>
    </source>
</evidence>
<feature type="compositionally biased region" description="Polar residues" evidence="1">
    <location>
        <begin position="44"/>
        <end position="59"/>
    </location>
</feature>
<reference evidence="2 3" key="1">
    <citation type="journal article" date="2019" name="Commun. Biol.">
        <title>The bagworm genome reveals a unique fibroin gene that provides high tensile strength.</title>
        <authorList>
            <person name="Kono N."/>
            <person name="Nakamura H."/>
            <person name="Ohtoshi R."/>
            <person name="Tomita M."/>
            <person name="Numata K."/>
            <person name="Arakawa K."/>
        </authorList>
    </citation>
    <scope>NUCLEOTIDE SEQUENCE [LARGE SCALE GENOMIC DNA]</scope>
</reference>
<evidence type="ECO:0000313" key="3">
    <source>
        <dbReference type="Proteomes" id="UP000299102"/>
    </source>
</evidence>
<organism evidence="2 3">
    <name type="scientific">Eumeta variegata</name>
    <name type="common">Bagworm moth</name>
    <name type="synonym">Eumeta japonica</name>
    <dbReference type="NCBI Taxonomy" id="151549"/>
    <lineage>
        <taxon>Eukaryota</taxon>
        <taxon>Metazoa</taxon>
        <taxon>Ecdysozoa</taxon>
        <taxon>Arthropoda</taxon>
        <taxon>Hexapoda</taxon>
        <taxon>Insecta</taxon>
        <taxon>Pterygota</taxon>
        <taxon>Neoptera</taxon>
        <taxon>Endopterygota</taxon>
        <taxon>Lepidoptera</taxon>
        <taxon>Glossata</taxon>
        <taxon>Ditrysia</taxon>
        <taxon>Tineoidea</taxon>
        <taxon>Psychidae</taxon>
        <taxon>Oiketicinae</taxon>
        <taxon>Eumeta</taxon>
    </lineage>
</organism>
<feature type="region of interest" description="Disordered" evidence="1">
    <location>
        <begin position="1"/>
        <end position="22"/>
    </location>
</feature>
<dbReference type="OrthoDB" id="425681at2759"/>
<dbReference type="Proteomes" id="UP000299102">
    <property type="component" value="Unassembled WGS sequence"/>
</dbReference>
<protein>
    <submittedName>
        <fullName evidence="2">Uncharacterized protein</fullName>
    </submittedName>
</protein>
<accession>A0A4C1X811</accession>
<evidence type="ECO:0000256" key="1">
    <source>
        <dbReference type="SAM" id="MobiDB-lite"/>
    </source>
</evidence>
<proteinExistence type="predicted"/>
<dbReference type="AlphaFoldDB" id="A0A4C1X811"/>
<comment type="caution">
    <text evidence="2">The sequence shown here is derived from an EMBL/GenBank/DDBJ whole genome shotgun (WGS) entry which is preliminary data.</text>
</comment>
<gene>
    <name evidence="2" type="ORF">EVAR_89007_1</name>
</gene>
<sequence length="151" mass="16908">MLVVKNEVTRSGVPSEASLSESSGGILRSLHSTNRFPLREISYSLPNGRQRTSDSSGVSSLHGRRDVRERCGLKEDVVTGVEGGVWRWSGLLEKMNESRLTKRIERMRVMERSARVALENPMQTVSGQIKKGLNFKHPKPTSLCEMIDGRQ</sequence>
<feature type="region of interest" description="Disordered" evidence="1">
    <location>
        <begin position="42"/>
        <end position="65"/>
    </location>
</feature>